<reference evidence="2 3" key="1">
    <citation type="submission" date="2019-12" db="EMBL/GenBank/DDBJ databases">
        <title>Sporaefaciens musculi gen. nov., sp. nov., a novel bacterium isolated from the caecum of an obese mouse.</title>
        <authorList>
            <person name="Rasmussen T.S."/>
            <person name="Streidl T."/>
            <person name="Hitch T.C.A."/>
            <person name="Wortmann E."/>
            <person name="Deptula P."/>
            <person name="Hansen M."/>
            <person name="Nielsen D.S."/>
            <person name="Clavel T."/>
            <person name="Vogensen F.K."/>
        </authorList>
    </citation>
    <scope>NUCLEOTIDE SEQUENCE [LARGE SCALE GENOMIC DNA]</scope>
    <source>
        <strain evidence="2 3">WCA-9-b2</strain>
    </source>
</reference>
<dbReference type="GO" id="GO:0009100">
    <property type="term" value="P:glycoprotein metabolic process"/>
    <property type="evidence" value="ECO:0007669"/>
    <property type="project" value="UniProtKB-ARBA"/>
</dbReference>
<evidence type="ECO:0000313" key="2">
    <source>
        <dbReference type="EMBL" id="MXP77878.1"/>
    </source>
</evidence>
<accession>A0A7X3SKQ6</accession>
<proteinExistence type="predicted"/>
<dbReference type="Pfam" id="PF04991">
    <property type="entry name" value="LicD"/>
    <property type="match status" value="1"/>
</dbReference>
<keyword evidence="3" id="KW-1185">Reference proteome</keyword>
<gene>
    <name evidence="2" type="ORF">GN277_21750</name>
</gene>
<dbReference type="PANTHER" id="PTHR43404">
    <property type="entry name" value="LIPOPOLYSACCHARIDE CHOLINEPHOSPHOTRANSFERASE LICD"/>
    <property type="match status" value="1"/>
</dbReference>
<dbReference type="AlphaFoldDB" id="A0A7X3SKQ6"/>
<dbReference type="PANTHER" id="PTHR43404:SF2">
    <property type="entry name" value="LIPOPOLYSACCHARIDE CHOLINEPHOSPHOTRANSFERASE LICD"/>
    <property type="match status" value="1"/>
</dbReference>
<name>A0A7X3SKQ6_9FIRM</name>
<comment type="caution">
    <text evidence="2">The sequence shown here is derived from an EMBL/GenBank/DDBJ whole genome shotgun (WGS) entry which is preliminary data.</text>
</comment>
<dbReference type="InterPro" id="IPR052942">
    <property type="entry name" value="LPS_cholinephosphotransferase"/>
</dbReference>
<dbReference type="Proteomes" id="UP000460412">
    <property type="component" value="Unassembled WGS sequence"/>
</dbReference>
<organism evidence="2 3">
    <name type="scientific">Sporofaciens musculi</name>
    <dbReference type="NCBI Taxonomy" id="2681861"/>
    <lineage>
        <taxon>Bacteria</taxon>
        <taxon>Bacillati</taxon>
        <taxon>Bacillota</taxon>
        <taxon>Clostridia</taxon>
        <taxon>Lachnospirales</taxon>
        <taxon>Lachnospiraceae</taxon>
        <taxon>Sporofaciens</taxon>
    </lineage>
</organism>
<feature type="domain" description="LicD/FKTN/FKRP nucleotidyltransferase" evidence="1">
    <location>
        <begin position="29"/>
        <end position="253"/>
    </location>
</feature>
<sequence length="282" mass="33091">MRKQMRKVTELRELQLIETNIFKEFLMFCKKHSLKVNVLGGTLIGAVRHKGFIPWDDDIDVSMSRPDYEKLVRLQKKGEAISEHCYLMAAETDDSFNGYIPQVVYRESRMLSGQYREKEELKIGISIFVYDGTPRSSLIRKIYFKKMFLLRSMHALCRADFEHVNTGMAKKIGPIIQPFFKSKNTKKYRNKVLKAAKKYPYMDSKFVAPNADTAAYKEVVKKSVYEQSKELEFEGFQCFAASNYIEHLKKYYGDYMQFPPEEVRVAKHSFDAWIEKSYQAHI</sequence>
<dbReference type="EMBL" id="WUQX01000001">
    <property type="protein sequence ID" value="MXP77878.1"/>
    <property type="molecule type" value="Genomic_DNA"/>
</dbReference>
<evidence type="ECO:0000259" key="1">
    <source>
        <dbReference type="Pfam" id="PF04991"/>
    </source>
</evidence>
<evidence type="ECO:0000313" key="3">
    <source>
        <dbReference type="Proteomes" id="UP000460412"/>
    </source>
</evidence>
<protein>
    <recommendedName>
        <fullName evidence="1">LicD/FKTN/FKRP nucleotidyltransferase domain-containing protein</fullName>
    </recommendedName>
</protein>
<dbReference type="InterPro" id="IPR007074">
    <property type="entry name" value="LicD/FKTN/FKRP_NTP_transf"/>
</dbReference>